<sequence length="308" mass="34306">MSVVGELPIVWDEAYEADIGVHVFPTRKYRAIRDRLLNEGTISEDSIRRPQPAADEQIALVHTAGYLSKMTEGRFSRQDELLLELPYSNQLKQAMWLCAGGSILTGRLALERGLAAHLGGGFHHAFPDHGEGFCLINDVAVALRVLRADGSIERAAVFDCDLHQGNGTAAIFSEEPEVYTFSIHQQNNYPMWKPPSDRDLGLADGIGDTEYLRLLREYLPSILEDHRPDLVFYLAGADPYREDQLGRLELSLDGLRERDESVLEMCAARQVPVAIALAGGYALRFEDTVEIHCNTVRAAVKQFELLGN</sequence>
<proteinExistence type="inferred from homology"/>
<dbReference type="PANTHER" id="PTHR10625:SF19">
    <property type="entry name" value="HISTONE DEACETYLASE 12"/>
    <property type="match status" value="1"/>
</dbReference>
<reference evidence="4 5" key="1">
    <citation type="submission" date="2020-01" db="EMBL/GenBank/DDBJ databases">
        <title>Genomes assembled from Gulf of Kutch pelagic sediment metagenomes.</title>
        <authorList>
            <person name="Chandrashekar M."/>
            <person name="Mahajan M.S."/>
            <person name="Dave K.J."/>
            <person name="Vatsa P."/>
            <person name="Nathani N.M."/>
        </authorList>
    </citation>
    <scope>NUCLEOTIDE SEQUENCE [LARGE SCALE GENOMIC DNA]</scope>
    <source>
        <strain evidence="4">KS3-K002</strain>
    </source>
</reference>
<organism evidence="4 5">
    <name type="scientific">Candidatus Kutchimonas denitrificans</name>
    <dbReference type="NCBI Taxonomy" id="3056748"/>
    <lineage>
        <taxon>Bacteria</taxon>
        <taxon>Pseudomonadati</taxon>
        <taxon>Gemmatimonadota</taxon>
        <taxon>Gemmatimonadia</taxon>
        <taxon>Candidatus Palauibacterales</taxon>
        <taxon>Candidatus Palauibacteraceae</taxon>
        <taxon>Candidatus Kutchimonas</taxon>
    </lineage>
</organism>
<dbReference type="AlphaFoldDB" id="A0AAE4Z7A0"/>
<accession>A0AAE4Z7A0</accession>
<dbReference type="GO" id="GO:0040029">
    <property type="term" value="P:epigenetic regulation of gene expression"/>
    <property type="evidence" value="ECO:0007669"/>
    <property type="project" value="TreeGrafter"/>
</dbReference>
<dbReference type="GO" id="GO:0004407">
    <property type="term" value="F:histone deacetylase activity"/>
    <property type="evidence" value="ECO:0007669"/>
    <property type="project" value="InterPro"/>
</dbReference>
<dbReference type="GO" id="GO:0016787">
    <property type="term" value="F:hydrolase activity"/>
    <property type="evidence" value="ECO:0007669"/>
    <property type="project" value="UniProtKB-KW"/>
</dbReference>
<feature type="domain" description="Histone deacetylase" evidence="3">
    <location>
        <begin position="22"/>
        <end position="284"/>
    </location>
</feature>
<keyword evidence="2" id="KW-0378">Hydrolase</keyword>
<dbReference type="InterPro" id="IPR000286">
    <property type="entry name" value="HDACs"/>
</dbReference>
<dbReference type="EMBL" id="JAACAK010000002">
    <property type="protein sequence ID" value="NIR73536.1"/>
    <property type="molecule type" value="Genomic_DNA"/>
</dbReference>
<gene>
    <name evidence="4" type="ORF">GWO12_00245</name>
</gene>
<dbReference type="CDD" id="cd09993">
    <property type="entry name" value="HDAC_classIV"/>
    <property type="match status" value="1"/>
</dbReference>
<comment type="caution">
    <text evidence="4">The sequence shown here is derived from an EMBL/GenBank/DDBJ whole genome shotgun (WGS) entry which is preliminary data.</text>
</comment>
<evidence type="ECO:0000313" key="4">
    <source>
        <dbReference type="EMBL" id="NIR73536.1"/>
    </source>
</evidence>
<dbReference type="InterPro" id="IPR023696">
    <property type="entry name" value="Ureohydrolase_dom_sf"/>
</dbReference>
<dbReference type="InterPro" id="IPR037138">
    <property type="entry name" value="His_deacetylse_dom_sf"/>
</dbReference>
<dbReference type="Pfam" id="PF00850">
    <property type="entry name" value="Hist_deacetyl"/>
    <property type="match status" value="1"/>
</dbReference>
<dbReference type="Gene3D" id="3.40.800.20">
    <property type="entry name" value="Histone deacetylase domain"/>
    <property type="match status" value="1"/>
</dbReference>
<evidence type="ECO:0000313" key="5">
    <source>
        <dbReference type="Proteomes" id="UP000702544"/>
    </source>
</evidence>
<dbReference type="InterPro" id="IPR044150">
    <property type="entry name" value="HDAC_classIV"/>
</dbReference>
<evidence type="ECO:0000259" key="3">
    <source>
        <dbReference type="Pfam" id="PF00850"/>
    </source>
</evidence>
<evidence type="ECO:0000256" key="1">
    <source>
        <dbReference type="ARBA" id="ARBA00005947"/>
    </source>
</evidence>
<comment type="similarity">
    <text evidence="1">Belongs to the histone deacetylase family.</text>
</comment>
<evidence type="ECO:0000256" key="2">
    <source>
        <dbReference type="ARBA" id="ARBA00022801"/>
    </source>
</evidence>
<name>A0AAE4Z7A0_9BACT</name>
<dbReference type="Proteomes" id="UP000702544">
    <property type="component" value="Unassembled WGS sequence"/>
</dbReference>
<dbReference type="SUPFAM" id="SSF52768">
    <property type="entry name" value="Arginase/deacetylase"/>
    <property type="match status" value="1"/>
</dbReference>
<dbReference type="InterPro" id="IPR023801">
    <property type="entry name" value="His_deacetylse_dom"/>
</dbReference>
<protein>
    <submittedName>
        <fullName evidence="4">Histone deacetylase</fullName>
    </submittedName>
</protein>
<dbReference type="PRINTS" id="PR01270">
    <property type="entry name" value="HDASUPER"/>
</dbReference>
<dbReference type="PANTHER" id="PTHR10625">
    <property type="entry name" value="HISTONE DEACETYLASE HDAC1-RELATED"/>
    <property type="match status" value="1"/>
</dbReference>